<evidence type="ECO:0000259" key="1">
    <source>
        <dbReference type="Pfam" id="PF14587"/>
    </source>
</evidence>
<dbReference type="SUPFAM" id="SSF51445">
    <property type="entry name" value="(Trans)glycosidases"/>
    <property type="match status" value="1"/>
</dbReference>
<dbReference type="Gene3D" id="2.60.40.1180">
    <property type="entry name" value="Golgi alpha-mannosidase II"/>
    <property type="match status" value="1"/>
</dbReference>
<feature type="domain" description="Endo-beta-1,6-galactanase-like" evidence="1">
    <location>
        <begin position="46"/>
        <end position="396"/>
    </location>
</feature>
<dbReference type="EMBL" id="QRHQ01000018">
    <property type="protein sequence ID" value="RHF89906.1"/>
    <property type="molecule type" value="Genomic_DNA"/>
</dbReference>
<evidence type="ECO:0000313" key="4">
    <source>
        <dbReference type="Proteomes" id="UP000260814"/>
    </source>
</evidence>
<sequence length="539" mass="60429">MRLFDYKFLPLVFCLALVGCSDNETSEVPNPENDEDIPEVSVDKIVSVDPTVKYQTIRGFGASDCWSPNYVGKYWTNHRDAITELLFSSEIVDGQPKGIGLSQWRVNLGAGSAEQGDASGIEDESRRAESYMTENGTYDWNKCEGQRYFMNRAKEMGVPDFILFSNSPLVQYTKNGKGFSNSGMNTNLKDDCYDDYAKYMADVAKHYTDDGYNITHISPVNEPQYNWDGGQEGSGWTNDQVARLARELDANLTANGLSNTDILLGEAGDWEYLYKVKNEQERSDVISAFFTPGSSAYVGDLQHVNNLICGHSYWTDGTWDGMRQVRLNVHNKAIASGLELWQSEWSMLGDGYSSSEFVGYDAATEMDIALYMSRVIHNDLTVAQVSSWCYWTSIDVTRWAPHKNRFLLISLVPQGGAETGDIKDEGSFNAAPTLWVLGNYSRFIRPGYVRVDLSMNESMNFFGSAWISPEGDKIVAVYTNYSDKAVKLIDGREGWDSQPTSVMIYTSSSSKHLKERIVPEDGDIYVDAKSVTTVVYELK</sequence>
<keyword evidence="2" id="KW-0326">Glycosidase</keyword>
<dbReference type="InterPro" id="IPR013780">
    <property type="entry name" value="Glyco_hydro_b"/>
</dbReference>
<dbReference type="InterPro" id="IPR017853">
    <property type="entry name" value="GH"/>
</dbReference>
<dbReference type="AlphaFoldDB" id="A0A3E4ZBK0"/>
<dbReference type="Gene3D" id="3.20.20.80">
    <property type="entry name" value="Glycosidases"/>
    <property type="match status" value="1"/>
</dbReference>
<evidence type="ECO:0000313" key="5">
    <source>
        <dbReference type="Proteomes" id="UP000283485"/>
    </source>
</evidence>
<organism evidence="2 4">
    <name type="scientific">Phocaeicola plebeius</name>
    <dbReference type="NCBI Taxonomy" id="310297"/>
    <lineage>
        <taxon>Bacteria</taxon>
        <taxon>Pseudomonadati</taxon>
        <taxon>Bacteroidota</taxon>
        <taxon>Bacteroidia</taxon>
        <taxon>Bacteroidales</taxon>
        <taxon>Bacteroidaceae</taxon>
        <taxon>Phocaeicola</taxon>
    </lineage>
</organism>
<keyword evidence="2" id="KW-0378">Hydrolase</keyword>
<dbReference type="PANTHER" id="PTHR42767:SF1">
    <property type="entry name" value="ENDO-BETA-1,6-GALACTANASE-LIKE DOMAIN-CONTAINING PROTEIN"/>
    <property type="match status" value="1"/>
</dbReference>
<dbReference type="EMBL" id="QSTW01000004">
    <property type="protein sequence ID" value="RGM92383.1"/>
    <property type="molecule type" value="Genomic_DNA"/>
</dbReference>
<accession>A0A3E4ZBK0</accession>
<proteinExistence type="predicted"/>
<dbReference type="GO" id="GO:0004553">
    <property type="term" value="F:hydrolase activity, hydrolyzing O-glycosyl compounds"/>
    <property type="evidence" value="ECO:0007669"/>
    <property type="project" value="InterPro"/>
</dbReference>
<dbReference type="Pfam" id="PF14587">
    <property type="entry name" value="Glyco_hydr_30_2"/>
    <property type="match status" value="1"/>
</dbReference>
<dbReference type="InterPro" id="IPR039514">
    <property type="entry name" value="6GAL-like"/>
</dbReference>
<dbReference type="InterPro" id="IPR039743">
    <property type="entry name" value="6GAL/EXGAL"/>
</dbReference>
<dbReference type="PROSITE" id="PS51257">
    <property type="entry name" value="PROKAR_LIPOPROTEIN"/>
    <property type="match status" value="1"/>
</dbReference>
<dbReference type="Proteomes" id="UP000260814">
    <property type="component" value="Unassembled WGS sequence"/>
</dbReference>
<evidence type="ECO:0000313" key="2">
    <source>
        <dbReference type="EMBL" id="RGM92383.1"/>
    </source>
</evidence>
<evidence type="ECO:0000313" key="3">
    <source>
        <dbReference type="EMBL" id="RHF89906.1"/>
    </source>
</evidence>
<dbReference type="Proteomes" id="UP000283485">
    <property type="component" value="Unassembled WGS sequence"/>
</dbReference>
<comment type="caution">
    <text evidence="2">The sequence shown here is derived from an EMBL/GenBank/DDBJ whole genome shotgun (WGS) entry which is preliminary data.</text>
</comment>
<protein>
    <submittedName>
        <fullName evidence="2">Beta-glycosidase</fullName>
    </submittedName>
</protein>
<dbReference type="RefSeq" id="WP_117701244.1">
    <property type="nucleotide sequence ID" value="NZ_CAJLCU010000001.1"/>
</dbReference>
<dbReference type="PANTHER" id="PTHR42767">
    <property type="entry name" value="ENDO-BETA-1,6-GALACTANASE"/>
    <property type="match status" value="1"/>
</dbReference>
<name>A0A3E4ZBK0_9BACT</name>
<gene>
    <name evidence="3" type="ORF">DW653_09970</name>
    <name evidence="2" type="ORF">DXB87_04980</name>
</gene>
<reference evidence="4 5" key="1">
    <citation type="submission" date="2018-08" db="EMBL/GenBank/DDBJ databases">
        <title>A genome reference for cultivated species of the human gut microbiota.</title>
        <authorList>
            <person name="Zou Y."/>
            <person name="Xue W."/>
            <person name="Luo G."/>
        </authorList>
    </citation>
    <scope>NUCLEOTIDE SEQUENCE [LARGE SCALE GENOMIC DNA]</scope>
    <source>
        <strain evidence="3 5">AM23-23</strain>
        <strain evidence="2 4">OM06-2</strain>
    </source>
</reference>